<feature type="compositionally biased region" description="Basic and acidic residues" evidence="1">
    <location>
        <begin position="920"/>
        <end position="930"/>
    </location>
</feature>
<dbReference type="AlphaFoldDB" id="A0A507R5W1"/>
<feature type="region of interest" description="Disordered" evidence="1">
    <location>
        <begin position="547"/>
        <end position="616"/>
    </location>
</feature>
<dbReference type="InterPro" id="IPR015915">
    <property type="entry name" value="Kelch-typ_b-propeller"/>
</dbReference>
<comment type="caution">
    <text evidence="4">The sequence shown here is derived from an EMBL/GenBank/DDBJ whole genome shotgun (WGS) entry which is preliminary data.</text>
</comment>
<dbReference type="EMBL" id="VIFY01000006">
    <property type="protein sequence ID" value="TQB76879.1"/>
    <property type="molecule type" value="Genomic_DNA"/>
</dbReference>
<feature type="chain" id="PRO_5021243909" evidence="3">
    <location>
        <begin position="20"/>
        <end position="943"/>
    </location>
</feature>
<protein>
    <submittedName>
        <fullName evidence="4">Uncharacterized protein</fullName>
    </submittedName>
</protein>
<dbReference type="STRING" id="5098.A0A507R5W1"/>
<keyword evidence="2" id="KW-0472">Membrane</keyword>
<feature type="region of interest" description="Disordered" evidence="1">
    <location>
        <begin position="834"/>
        <end position="855"/>
    </location>
</feature>
<organism evidence="4 5">
    <name type="scientific">Monascus purpureus</name>
    <name type="common">Red mold</name>
    <name type="synonym">Monascus anka</name>
    <dbReference type="NCBI Taxonomy" id="5098"/>
    <lineage>
        <taxon>Eukaryota</taxon>
        <taxon>Fungi</taxon>
        <taxon>Dikarya</taxon>
        <taxon>Ascomycota</taxon>
        <taxon>Pezizomycotina</taxon>
        <taxon>Eurotiomycetes</taxon>
        <taxon>Eurotiomycetidae</taxon>
        <taxon>Eurotiales</taxon>
        <taxon>Aspergillaceae</taxon>
        <taxon>Monascus</taxon>
    </lineage>
</organism>
<evidence type="ECO:0000313" key="5">
    <source>
        <dbReference type="Proteomes" id="UP000319663"/>
    </source>
</evidence>
<keyword evidence="2" id="KW-1133">Transmembrane helix</keyword>
<dbReference type="Gene3D" id="2.120.10.80">
    <property type="entry name" value="Kelch-type beta propeller"/>
    <property type="match status" value="1"/>
</dbReference>
<gene>
    <name evidence="4" type="ORF">MPDQ_006656</name>
</gene>
<dbReference type="Proteomes" id="UP000319663">
    <property type="component" value="Unassembled WGS sequence"/>
</dbReference>
<feature type="region of interest" description="Disordered" evidence="1">
    <location>
        <begin position="744"/>
        <end position="766"/>
    </location>
</feature>
<dbReference type="OrthoDB" id="205993at2759"/>
<keyword evidence="5" id="KW-1185">Reference proteome</keyword>
<feature type="compositionally biased region" description="Polar residues" evidence="1">
    <location>
        <begin position="932"/>
        <end position="943"/>
    </location>
</feature>
<evidence type="ECO:0000256" key="1">
    <source>
        <dbReference type="SAM" id="MobiDB-lite"/>
    </source>
</evidence>
<feature type="transmembrane region" description="Helical" evidence="2">
    <location>
        <begin position="449"/>
        <end position="473"/>
    </location>
</feature>
<sequence>MNNAAFVYLLIHFVSFVCATSTSLPYTPSYIFASPQHNNSLVYLLLSDSLTENKTVFLSLDVSGHFNATNTQYSVLLEKTPFSTTGHGEAAIVPVMDGQGVIKVYAGDCQTTPSEGSVWQFVSDNNSSIGNGTWDELSVALAQNGSLNDNLESSKYMAAGFAYASTDTNFSSIYTFGGMCPFSTGSDYEDSMIYSQSMVLVEPIGSSANITYEAQLTAERAPPSPQAGFTITPLLGTSVATSAGGVLQQQNFLLIGGHDHDDFIDMFQLALFSLPQGSWSFVDVGWNPDSGTPGNAAQKNAVVQPRSGHTAVLSPDGTKVVIFGGWIGDTGTAAEPQLAILDVGKGYGGSGQWAWNVPPLNGSGLPGVAGIFGHGATMLPGGVMMIAGGYTIPPPTSSKRPTSQPQLNSQVFLYNITSNTWTTSYANPSQQTSKVSKDSPGQLSSASKAGLGVGIGVGVPAVAAIAVFAWFNIWKRRAHRTRDSVIRDLALGAERSHFWDDPNMSSSFCIRGQSAWNPARDSLYPWAGNQGNEGDLSWRDHGEATAENTGLLRPTADSRQTVNVKPHRQYSGSRTREVPDGIHTIDERDEDETNVRESLITEPQQTGQQNGGLHDTSGLLLEPQAVADLENPRDHSGAGSQNGDGSHFPVKSDRTTSDLSESSTTSFSERSTFSAHNFRVEDFKRHPDFSRGMLSTKEQLTPPSTSGSNTSNGMSSAEKYRSADIFSTARTTFLLRQAERESLLGTAHDSPTSPESPSKNKPDATKQKAYGLIGSVRRAINDSLRKTPSWRSPSAAPVMSSIDRSPTVFISSSSYGSTLPRRAVSASAELYRRKQGAKDWDATNNNESKNTNRRQHNILASHTLIPRSIPGESILDGLYSLASDDDGEDWDVEAAAEGRRVQVTFTVPKEKLRVVNATARDMDDFSEKSPSRRTSAGAQSISR</sequence>
<name>A0A507R5W1_MONPU</name>
<feature type="region of interest" description="Disordered" evidence="1">
    <location>
        <begin position="919"/>
        <end position="943"/>
    </location>
</feature>
<feature type="signal peptide" evidence="3">
    <location>
        <begin position="1"/>
        <end position="19"/>
    </location>
</feature>
<keyword evidence="2" id="KW-0812">Transmembrane</keyword>
<reference evidence="4 5" key="1">
    <citation type="submission" date="2019-06" db="EMBL/GenBank/DDBJ databases">
        <title>Wine fermentation using esterase from Monascus purpureus.</title>
        <authorList>
            <person name="Geng C."/>
            <person name="Zhang Y."/>
        </authorList>
    </citation>
    <scope>NUCLEOTIDE SEQUENCE [LARGE SCALE GENOMIC DNA]</scope>
    <source>
        <strain evidence="4">HQ1</strain>
    </source>
</reference>
<evidence type="ECO:0000313" key="4">
    <source>
        <dbReference type="EMBL" id="TQB76879.1"/>
    </source>
</evidence>
<feature type="region of interest" description="Disordered" evidence="1">
    <location>
        <begin position="689"/>
        <end position="716"/>
    </location>
</feature>
<keyword evidence="3" id="KW-0732">Signal</keyword>
<dbReference type="SUPFAM" id="SSF50965">
    <property type="entry name" value="Galactose oxidase, central domain"/>
    <property type="match status" value="1"/>
</dbReference>
<feature type="compositionally biased region" description="Low complexity" evidence="1">
    <location>
        <begin position="657"/>
        <end position="671"/>
    </location>
</feature>
<proteinExistence type="predicted"/>
<feature type="compositionally biased region" description="Basic and acidic residues" evidence="1">
    <location>
        <begin position="574"/>
        <end position="586"/>
    </location>
</feature>
<accession>A0A507R5W1</accession>
<evidence type="ECO:0000256" key="3">
    <source>
        <dbReference type="SAM" id="SignalP"/>
    </source>
</evidence>
<dbReference type="InterPro" id="IPR011043">
    <property type="entry name" value="Gal_Oxase/kelch_b-propeller"/>
</dbReference>
<feature type="compositionally biased region" description="Low complexity" evidence="1">
    <location>
        <begin position="702"/>
        <end position="716"/>
    </location>
</feature>
<feature type="region of interest" description="Disordered" evidence="1">
    <location>
        <begin position="630"/>
        <end position="671"/>
    </location>
</feature>
<evidence type="ECO:0000256" key="2">
    <source>
        <dbReference type="SAM" id="Phobius"/>
    </source>
</evidence>